<dbReference type="GeneID" id="19270380"/>
<name>W3XE58_PESFW</name>
<evidence type="ECO:0000313" key="1">
    <source>
        <dbReference type="EMBL" id="ETS83491.1"/>
    </source>
</evidence>
<gene>
    <name evidence="1" type="ORF">PFICI_05367</name>
</gene>
<dbReference type="AlphaFoldDB" id="W3XE58"/>
<organism evidence="1 2">
    <name type="scientific">Pestalotiopsis fici (strain W106-1 / CGMCC3.15140)</name>
    <dbReference type="NCBI Taxonomy" id="1229662"/>
    <lineage>
        <taxon>Eukaryota</taxon>
        <taxon>Fungi</taxon>
        <taxon>Dikarya</taxon>
        <taxon>Ascomycota</taxon>
        <taxon>Pezizomycotina</taxon>
        <taxon>Sordariomycetes</taxon>
        <taxon>Xylariomycetidae</taxon>
        <taxon>Amphisphaeriales</taxon>
        <taxon>Sporocadaceae</taxon>
        <taxon>Pestalotiopsis</taxon>
    </lineage>
</organism>
<dbReference type="OrthoDB" id="5223316at2759"/>
<accession>W3XE58</accession>
<dbReference type="Proteomes" id="UP000030651">
    <property type="component" value="Unassembled WGS sequence"/>
</dbReference>
<evidence type="ECO:0000313" key="2">
    <source>
        <dbReference type="Proteomes" id="UP000030651"/>
    </source>
</evidence>
<keyword evidence="2" id="KW-1185">Reference proteome</keyword>
<protein>
    <recommendedName>
        <fullName evidence="3">F-box domain-containing protein</fullName>
    </recommendedName>
</protein>
<dbReference type="InParanoid" id="W3XE58"/>
<evidence type="ECO:0008006" key="3">
    <source>
        <dbReference type="Google" id="ProtNLM"/>
    </source>
</evidence>
<dbReference type="PANTHER" id="PTHR38790">
    <property type="entry name" value="2EXR DOMAIN-CONTAINING PROTEIN-RELATED"/>
    <property type="match status" value="1"/>
</dbReference>
<dbReference type="RefSeq" id="XP_007832139.1">
    <property type="nucleotide sequence ID" value="XM_007833948.1"/>
</dbReference>
<dbReference type="KEGG" id="pfy:PFICI_05367"/>
<proteinExistence type="predicted"/>
<dbReference type="EMBL" id="KI912111">
    <property type="protein sequence ID" value="ETS83491.1"/>
    <property type="molecule type" value="Genomic_DNA"/>
</dbReference>
<dbReference type="HOGENOM" id="CLU_1360843_0_0_1"/>
<reference evidence="2" key="1">
    <citation type="journal article" date="2015" name="BMC Genomics">
        <title>Genomic and transcriptomic analysis of the endophytic fungus Pestalotiopsis fici reveals its lifestyle and high potential for synthesis of natural products.</title>
        <authorList>
            <person name="Wang X."/>
            <person name="Zhang X."/>
            <person name="Liu L."/>
            <person name="Xiang M."/>
            <person name="Wang W."/>
            <person name="Sun X."/>
            <person name="Che Y."/>
            <person name="Guo L."/>
            <person name="Liu G."/>
            <person name="Guo L."/>
            <person name="Wang C."/>
            <person name="Yin W.B."/>
            <person name="Stadler M."/>
            <person name="Zhang X."/>
            <person name="Liu X."/>
        </authorList>
    </citation>
    <scope>NUCLEOTIDE SEQUENCE [LARGE SCALE GENOMIC DNA]</scope>
    <source>
        <strain evidence="2">W106-1 / CGMCC3.15140</strain>
    </source>
</reference>
<sequence length="201" mass="23016">MRKQHTQEPASSAISHNHTSSPMLLKLPAELRMEIWRLVLGGTVVRISQEHKPRIPEPALTWTSRQIRAEALPIFWAHSIFDGRHEAVLRFFGLIGRDNIEMIRHVRHSGHVGLNHIVGIRLTLWILSGAYETLGLRPEALHLPLLIEDEGESWVSLQEASQLQQIRMGLGLSAMPIVRRAKENSELFYGHREHFFNGQRV</sequence>